<dbReference type="AlphaFoldDB" id="A0A4R7KAF1"/>
<reference evidence="2 3" key="1">
    <citation type="submission" date="2019-03" db="EMBL/GenBank/DDBJ databases">
        <title>Genomic Encyclopedia of Type Strains, Phase IV (KMG-IV): sequencing the most valuable type-strain genomes for metagenomic binning, comparative biology and taxonomic classification.</title>
        <authorList>
            <person name="Goeker M."/>
        </authorList>
    </citation>
    <scope>NUCLEOTIDE SEQUENCE [LARGE SCALE GENOMIC DNA]</scope>
    <source>
        <strain evidence="2 3">DSM 24455</strain>
    </source>
</reference>
<evidence type="ECO:0000313" key="3">
    <source>
        <dbReference type="Proteomes" id="UP000295325"/>
    </source>
</evidence>
<feature type="transmembrane region" description="Helical" evidence="1">
    <location>
        <begin position="112"/>
        <end position="133"/>
    </location>
</feature>
<feature type="transmembrane region" description="Helical" evidence="1">
    <location>
        <begin position="145"/>
        <end position="163"/>
    </location>
</feature>
<accession>A0A4R7KAF1</accession>
<dbReference type="Proteomes" id="UP000295325">
    <property type="component" value="Unassembled WGS sequence"/>
</dbReference>
<evidence type="ECO:0000256" key="1">
    <source>
        <dbReference type="SAM" id="Phobius"/>
    </source>
</evidence>
<keyword evidence="1" id="KW-0472">Membrane</keyword>
<keyword evidence="3" id="KW-1185">Reference proteome</keyword>
<proteinExistence type="predicted"/>
<organism evidence="2 3">
    <name type="scientific">Fonticella tunisiensis</name>
    <dbReference type="NCBI Taxonomy" id="1096341"/>
    <lineage>
        <taxon>Bacteria</taxon>
        <taxon>Bacillati</taxon>
        <taxon>Bacillota</taxon>
        <taxon>Clostridia</taxon>
        <taxon>Eubacteriales</taxon>
        <taxon>Clostridiaceae</taxon>
        <taxon>Fonticella</taxon>
    </lineage>
</organism>
<keyword evidence="1" id="KW-1133">Transmembrane helix</keyword>
<gene>
    <name evidence="2" type="ORF">EDD71_11820</name>
</gene>
<dbReference type="EMBL" id="SOAZ01000018">
    <property type="protein sequence ID" value="TDT51336.1"/>
    <property type="molecule type" value="Genomic_DNA"/>
</dbReference>
<keyword evidence="1" id="KW-0812">Transmembrane</keyword>
<sequence>MKTNDFLQKIYEINPETGNYIIEISLDTYSDIFNDWDHSTIMKRDLNPDLSEFLNGCSADIPLRYGVDIVFYISNQARNREVEEKITQKLKNYYSFYLRSHKRLLKDYYKRTVVYAGASFSFLAASIFLENILPESIFFETLLEGLDIGGWVFLWEAISFFFFRRKKILNTIRGYERFVNSSVYFRYEGKVR</sequence>
<evidence type="ECO:0000313" key="2">
    <source>
        <dbReference type="EMBL" id="TDT51336.1"/>
    </source>
</evidence>
<name>A0A4R7KAF1_9CLOT</name>
<protein>
    <submittedName>
        <fullName evidence="2">Uncharacterized protein</fullName>
    </submittedName>
</protein>
<dbReference type="OrthoDB" id="573194at2"/>
<comment type="caution">
    <text evidence="2">The sequence shown here is derived from an EMBL/GenBank/DDBJ whole genome shotgun (WGS) entry which is preliminary data.</text>
</comment>
<dbReference type="RefSeq" id="WP_133628670.1">
    <property type="nucleotide sequence ID" value="NZ_SOAZ01000018.1"/>
</dbReference>